<dbReference type="Pfam" id="PF23271">
    <property type="entry name" value="HEAT_GCN1"/>
    <property type="match status" value="1"/>
</dbReference>
<evidence type="ECO:0000259" key="3">
    <source>
        <dbReference type="SMART" id="SM01349"/>
    </source>
</evidence>
<dbReference type="InterPro" id="IPR034085">
    <property type="entry name" value="TOG"/>
</dbReference>
<feature type="repeat" description="HEAT" evidence="2">
    <location>
        <begin position="600"/>
        <end position="637"/>
    </location>
</feature>
<dbReference type="EMBL" id="HBNR01045001">
    <property type="protein sequence ID" value="CAE4605817.1"/>
    <property type="molecule type" value="Transcribed_RNA"/>
</dbReference>
<dbReference type="PROSITE" id="PS50077">
    <property type="entry name" value="HEAT_REPEAT"/>
    <property type="match status" value="4"/>
</dbReference>
<feature type="domain" description="TOG" evidence="3">
    <location>
        <begin position="1"/>
        <end position="197"/>
    </location>
</feature>
<dbReference type="GO" id="GO:0005829">
    <property type="term" value="C:cytosol"/>
    <property type="evidence" value="ECO:0007669"/>
    <property type="project" value="TreeGrafter"/>
</dbReference>
<feature type="repeat" description="HEAT" evidence="2">
    <location>
        <begin position="716"/>
        <end position="754"/>
    </location>
</feature>
<protein>
    <recommendedName>
        <fullName evidence="3">TOG domain-containing protein</fullName>
    </recommendedName>
</protein>
<sequence>MGLGATVKGLSIQAVSQHGILKRIETAAEDKKEAKVREGALLCLEGLTLSLGRLFDPYVVSSLPLLLQAFSDPQAGVREASKSASGAMMSQLSGPGVKQVLNPLLEGIKDKQWRTKLGSIELLSAMTNCLPKQLAACLPKVVPELCGVINDQHAKVKDAAREALDKVGSIITSPELRAIAPELIEALTEGAQYEHITRNVLDKLLGTSFVHHIDAPSLSLVCPLVQRALKERSAEMKRKGAQIVGSMVLLIKDAKDIQPYLPLLLPQLKVTLVDPIPDVRATAAKAFGTLAKELPEEMLGDVLPWLFNMLRSSESAVERSGAAHGLSEVLMAMGEQRIEMLLPDILANAGNRDAPPEVKEGYLGLFVYLPVAMGQGFEPYIEEVLQTLLRGVSDDTTSVRDTAFRAGQVIVKQFGASHTARLLPPMEEGVFDVDWKIRHASVQLMGQLIEQILRAHRIPTNSAELMQCEVLPKEWRQHMLASLYIVRSDENGVVKQACAQVWKAVVQNTPRTLKELLPALMTKLIAHLASTNREKQRVAARCVGDLVGKLGERVMPELMPIFMNTLSTGDAHVREGVCIGLAELINATTKQLLADYLADLIPAIRQAIIDDVETVRNSASSVVALLHNAVGPRATTDVVGWVLAQLQEADVEEHGHLFINGLEKLLARQPSAVLPIVLSRLTAPGEDGFTPMQLMGLSALAVVPDSHTVHRHLSDVLPVMIDVASDEDAEEDLREAAIDSATRVMERVEQDGLNLLFAELISAIKDESSAARRATGVRLFERFFDKTSLNVVPVLPTALPAVLPPALADEDPETLASGVKALNAIVKKVKKEELAAYLTEVREAILKLISDPETKRVDPTKLLPGLCHHNGLEPLYPIYQQGLMFGSAEARELAARGLGELVGHTSEEALKPYVVKITGPLIRIVGDRFPGTVKKAIVDTLKSLLIRGGATLKPFLPQLQTTYVRCLQDPSEAVRQKAAESLGTLVRLSARTEPLIKELTTGAATHADPAVRLAMCSALGEVLANVPQPTSEEAQEKVLEAVLPRALGGAESEPRDIEVSAWVLGIVARRHAAAEKAEELINEHVALALEDEEDGIRLGGAFALAGACWSQKPQTPAPSQEFLSCLQEITSNWLPKLLCDADSQVLGGAAVLFASVARLHAEAGLPWDLLVAHADRFISLVVPGQVSARTVLRAVRHLAAAAAATGTTLPALPKLAAAVAARGADPGCEVPEDAERAMAAIFLANRGAGGEAEAKATLDKLAGGLEGKAASILKDYASKRLRIIAQHYAETDFAWDF</sequence>
<name>A0A7S4VLQ0_9DINO</name>
<evidence type="ECO:0000256" key="2">
    <source>
        <dbReference type="PROSITE-ProRule" id="PRU00103"/>
    </source>
</evidence>
<reference evidence="4" key="1">
    <citation type="submission" date="2021-01" db="EMBL/GenBank/DDBJ databases">
        <authorList>
            <person name="Corre E."/>
            <person name="Pelletier E."/>
            <person name="Niang G."/>
            <person name="Scheremetjew M."/>
            <person name="Finn R."/>
            <person name="Kale V."/>
            <person name="Holt S."/>
            <person name="Cochrane G."/>
            <person name="Meng A."/>
            <person name="Brown T."/>
            <person name="Cohen L."/>
        </authorList>
    </citation>
    <scope>NUCLEOTIDE SEQUENCE</scope>
    <source>
        <strain evidence="4">CCMP3105</strain>
    </source>
</reference>
<dbReference type="GO" id="GO:0006417">
    <property type="term" value="P:regulation of translation"/>
    <property type="evidence" value="ECO:0007669"/>
    <property type="project" value="TreeGrafter"/>
</dbReference>
<dbReference type="PANTHER" id="PTHR23346">
    <property type="entry name" value="TRANSLATIONAL ACTIVATOR GCN1-RELATED"/>
    <property type="match status" value="1"/>
</dbReference>
<dbReference type="Pfam" id="PF24987">
    <property type="entry name" value="HEAT_EF3_N"/>
    <property type="match status" value="2"/>
</dbReference>
<dbReference type="PANTHER" id="PTHR23346:SF7">
    <property type="entry name" value="STALLED RIBOSOME SENSOR GCN1"/>
    <property type="match status" value="1"/>
</dbReference>
<dbReference type="InterPro" id="IPR021133">
    <property type="entry name" value="HEAT_type_2"/>
</dbReference>
<dbReference type="Gene3D" id="1.25.10.10">
    <property type="entry name" value="Leucine-rich Repeat Variant"/>
    <property type="match status" value="5"/>
</dbReference>
<dbReference type="SMART" id="SM01349">
    <property type="entry name" value="TOG"/>
    <property type="match status" value="1"/>
</dbReference>
<feature type="repeat" description="HEAT" evidence="2">
    <location>
        <begin position="141"/>
        <end position="178"/>
    </location>
</feature>
<dbReference type="SUPFAM" id="SSF48371">
    <property type="entry name" value="ARM repeat"/>
    <property type="match status" value="2"/>
</dbReference>
<proteinExistence type="predicted"/>
<dbReference type="GO" id="GO:0019887">
    <property type="term" value="F:protein kinase regulator activity"/>
    <property type="evidence" value="ECO:0007669"/>
    <property type="project" value="TreeGrafter"/>
</dbReference>
<gene>
    <name evidence="4" type="ORF">AMON00008_LOCUS31315</name>
</gene>
<dbReference type="GO" id="GO:0034198">
    <property type="term" value="P:cellular response to amino acid starvation"/>
    <property type="evidence" value="ECO:0007669"/>
    <property type="project" value="TreeGrafter"/>
</dbReference>
<dbReference type="Pfam" id="PF02985">
    <property type="entry name" value="HEAT"/>
    <property type="match status" value="1"/>
</dbReference>
<accession>A0A7S4VLQ0</accession>
<dbReference type="InterPro" id="IPR011989">
    <property type="entry name" value="ARM-like"/>
</dbReference>
<dbReference type="InterPro" id="IPR016024">
    <property type="entry name" value="ARM-type_fold"/>
</dbReference>
<evidence type="ECO:0000256" key="1">
    <source>
        <dbReference type="ARBA" id="ARBA00022737"/>
    </source>
</evidence>
<dbReference type="Pfam" id="PF24984">
    <property type="entry name" value="HEAT_EF3_GNC1"/>
    <property type="match status" value="1"/>
</dbReference>
<dbReference type="InterPro" id="IPR057546">
    <property type="entry name" value="HEAT_GCN1"/>
</dbReference>
<evidence type="ECO:0000313" key="4">
    <source>
        <dbReference type="EMBL" id="CAE4605817.1"/>
    </source>
</evidence>
<dbReference type="InterPro" id="IPR000357">
    <property type="entry name" value="HEAT"/>
</dbReference>
<keyword evidence="1" id="KW-0677">Repeat</keyword>
<feature type="repeat" description="HEAT" evidence="2">
    <location>
        <begin position="264"/>
        <end position="301"/>
    </location>
</feature>
<organism evidence="4">
    <name type="scientific">Alexandrium monilatum</name>
    <dbReference type="NCBI Taxonomy" id="311494"/>
    <lineage>
        <taxon>Eukaryota</taxon>
        <taxon>Sar</taxon>
        <taxon>Alveolata</taxon>
        <taxon>Dinophyceae</taxon>
        <taxon>Gonyaulacales</taxon>
        <taxon>Pyrocystaceae</taxon>
        <taxon>Alexandrium</taxon>
    </lineage>
</organism>